<proteinExistence type="predicted"/>
<organism evidence="1">
    <name type="scientific">uncultured Caudovirales phage</name>
    <dbReference type="NCBI Taxonomy" id="2100421"/>
    <lineage>
        <taxon>Viruses</taxon>
        <taxon>Duplodnaviria</taxon>
        <taxon>Heunggongvirae</taxon>
        <taxon>Uroviricota</taxon>
        <taxon>Caudoviricetes</taxon>
        <taxon>Peduoviridae</taxon>
        <taxon>Maltschvirus</taxon>
        <taxon>Maltschvirus maltsch</taxon>
    </lineage>
</organism>
<reference evidence="1" key="1">
    <citation type="submission" date="2020-04" db="EMBL/GenBank/DDBJ databases">
        <authorList>
            <person name="Chiriac C."/>
            <person name="Salcher M."/>
            <person name="Ghai R."/>
            <person name="Kavagutti S V."/>
        </authorList>
    </citation>
    <scope>NUCLEOTIDE SEQUENCE</scope>
</reference>
<name>A0A6J5KRU9_9CAUD</name>
<dbReference type="InterPro" id="IPR036890">
    <property type="entry name" value="HATPase_C_sf"/>
</dbReference>
<dbReference type="SUPFAM" id="SSF55874">
    <property type="entry name" value="ATPase domain of HSP90 chaperone/DNA topoisomerase II/histidine kinase"/>
    <property type="match status" value="1"/>
</dbReference>
<dbReference type="Gene3D" id="3.30.565.10">
    <property type="entry name" value="Histidine kinase-like ATPase, C-terminal domain"/>
    <property type="match status" value="1"/>
</dbReference>
<accession>A0A6J5KRU9</accession>
<gene>
    <name evidence="1" type="ORF">UFOVP29_118</name>
</gene>
<dbReference type="EMBL" id="LR796167">
    <property type="protein sequence ID" value="CAB4122959.1"/>
    <property type="molecule type" value="Genomic_DNA"/>
</dbReference>
<evidence type="ECO:0008006" key="2">
    <source>
        <dbReference type="Google" id="ProtNLM"/>
    </source>
</evidence>
<sequence length="716" mass="80483">MKISTAGDTVIERTGIASDGAFRINFNAKMARILSDGIYSNKPEAICRELGCNALDSHVMAGKGTVPIEIHLPTTLEPFFHVRDFGLGLDHDEVQNIFTVYGESTKTGTNDAVGQLGLGSKVPFAYCDAFDVVARKNGVERHYSMYKNETGLPSCALLLETATTACNGVTVKLAVPRGDFANFADSARNVFRWFDVPPRFTGVSDIGMPPIEYEFSGSNWGVRKPRSHRYGYPNQSFALMGPVAYPIDVRNIKGISAHRGLQELVRLPLVLKFNIGDLDMAVSREALSYDERTQKAVVDKLVTVLRELEQQIGTRIGSAATLWDAHVAWADTFNTGDLRYELSTIYGNTGIKWHNKLIKNSEMSIAVKDMYGDDVAGLRFHLMRLSPGVRRTREESFYEVISLPTSKRTVIVFNDLDKGASSRILKLAEENNNNINVYCFPPSAIKTWQEMQDMLHGAPIVMASSLPKNTRARVKTDTLQYAPQGARRDGMHAWLRAAVDLEDGGFYVRLNRWDVMEMDKDVVRSLGEITELARDLNIKLDTPIYAARDAAMKKAMAENADWVNVLDYLREQVTSRLTPEVLKLIASRDDYARVREMFYDESLWRNQFAVDAQSPWHRFMESVRKLQQDARQGGAMVKWTELARLLGMEVANSHYATDVPAQAAALDKLYPMARTITSRWINREAVEMLTEYVKSMDELRALRDRAQGNQVALDNN</sequence>
<evidence type="ECO:0000313" key="1">
    <source>
        <dbReference type="EMBL" id="CAB4122959.1"/>
    </source>
</evidence>
<protein>
    <recommendedName>
        <fullName evidence="2">RIIA-like protein</fullName>
    </recommendedName>
</protein>